<sequence>MSTDLPSRINFWDDSSNNKNQTNGGGSPPFQITGALTIEQMNAYQVIYRINEITTILNAPAGPLPKSFTRLPSPPPVYDASGKRVNTDEQRYKKLLEDERYRLVETALRVVPFFVPPKDYVKPTKFQEKYYIPVEQYPGVNFVGLLLGPRGNTLRKLQEDSNCKIAIRGRGSVKEGKHTSDLPKGAANMDDPLHCLIIGDTEEKVQNGIKACQTVVVTAVTSPEGQNDLKRGQLRELAELNGTLREDDRPCTICGLKGHLKYDCPNRQSYAQQVVCNNCGQPGHISRDCPAPREAFNSMSSHGLPQVPANSYQTQQPGSRYAPASTSRYNNTGSVGNNRYAGNSMYQSRYTSRDSMHTDRRYDNTHRGDVSNVRNGAIYSEETAPRNKDREPSSAPSSSSTPLTANAQSSADEPTNVVAATSMTSIPPGLDSENILADTNAYNVPPGLETPNAPPGLDSISAPPGLLSTNAPPGLSSANGPPGLGGIPGLVDDDKKTSPEGLSGPPGL</sequence>
<dbReference type="Pfam" id="PF16275">
    <property type="entry name" value="SF1-HH"/>
    <property type="match status" value="1"/>
</dbReference>
<feature type="compositionally biased region" description="Polar residues" evidence="13">
    <location>
        <begin position="297"/>
        <end position="350"/>
    </location>
</feature>
<keyword evidence="5 12" id="KW-0479">Metal-binding</keyword>
<dbReference type="Gene3D" id="4.10.60.10">
    <property type="entry name" value="Zinc finger, CCHC-type"/>
    <property type="match status" value="1"/>
</dbReference>
<dbReference type="InterPro" id="IPR036612">
    <property type="entry name" value="KH_dom_type_1_sf"/>
</dbReference>
<evidence type="ECO:0000259" key="14">
    <source>
        <dbReference type="PROSITE" id="PS50158"/>
    </source>
</evidence>
<dbReference type="Pfam" id="PF22675">
    <property type="entry name" value="KH-I_KHDC4-BBP"/>
    <property type="match status" value="1"/>
</dbReference>
<evidence type="ECO:0000313" key="16">
    <source>
        <dbReference type="Proteomes" id="UP001377567"/>
    </source>
</evidence>
<dbReference type="InterPro" id="IPR055256">
    <property type="entry name" value="KH_1_KHDC4/BBP-like"/>
</dbReference>
<dbReference type="SUPFAM" id="SSF57756">
    <property type="entry name" value="Retrovirus zinc finger-like domains"/>
    <property type="match status" value="1"/>
</dbReference>
<keyword evidence="12" id="KW-0747">Spliceosome</keyword>
<dbReference type="InterPro" id="IPR036875">
    <property type="entry name" value="Znf_CCHC_sf"/>
</dbReference>
<dbReference type="CDD" id="cd02395">
    <property type="entry name" value="KH-I_BBP"/>
    <property type="match status" value="1"/>
</dbReference>
<feature type="region of interest" description="Disordered" evidence="13">
    <location>
        <begin position="1"/>
        <end position="28"/>
    </location>
</feature>
<feature type="region of interest" description="Disordered" evidence="13">
    <location>
        <begin position="440"/>
        <end position="508"/>
    </location>
</feature>
<dbReference type="GO" id="GO:0005829">
    <property type="term" value="C:cytosol"/>
    <property type="evidence" value="ECO:0007669"/>
    <property type="project" value="UniProtKB-ARBA"/>
</dbReference>
<evidence type="ECO:0000256" key="13">
    <source>
        <dbReference type="SAM" id="MobiDB-lite"/>
    </source>
</evidence>
<evidence type="ECO:0000256" key="5">
    <source>
        <dbReference type="ARBA" id="ARBA00022723"/>
    </source>
</evidence>
<name>A0AAV5RWM8_MAUHU</name>
<dbReference type="GO" id="GO:0048024">
    <property type="term" value="P:regulation of mRNA splicing, via spliceosome"/>
    <property type="evidence" value="ECO:0007669"/>
    <property type="project" value="TreeGrafter"/>
</dbReference>
<dbReference type="GO" id="GO:0008270">
    <property type="term" value="F:zinc ion binding"/>
    <property type="evidence" value="ECO:0007669"/>
    <property type="project" value="UniProtKB-UniRule"/>
</dbReference>
<dbReference type="InterPro" id="IPR047086">
    <property type="entry name" value="SF1-HH_sf"/>
</dbReference>
<proteinExistence type="inferred from homology"/>
<dbReference type="SMART" id="SM00343">
    <property type="entry name" value="ZnF_C2HC"/>
    <property type="match status" value="2"/>
</dbReference>
<evidence type="ECO:0000256" key="10">
    <source>
        <dbReference type="ARBA" id="ARBA00023242"/>
    </source>
</evidence>
<comment type="similarity">
    <text evidence="2 12">Belongs to the BBP/SF1 family.</text>
</comment>
<dbReference type="InterPro" id="IPR004087">
    <property type="entry name" value="KH_dom"/>
</dbReference>
<dbReference type="AlphaFoldDB" id="A0AAV5RWM8"/>
<evidence type="ECO:0000256" key="4">
    <source>
        <dbReference type="ARBA" id="ARBA00022664"/>
    </source>
</evidence>
<keyword evidence="9 12" id="KW-0508">mRNA splicing</keyword>
<feature type="compositionally biased region" description="Basic and acidic residues" evidence="13">
    <location>
        <begin position="383"/>
        <end position="392"/>
    </location>
</feature>
<accession>A0AAV5RWM8</accession>
<dbReference type="SMART" id="SM00322">
    <property type="entry name" value="KH"/>
    <property type="match status" value="1"/>
</dbReference>
<dbReference type="GO" id="GO:0003729">
    <property type="term" value="F:mRNA binding"/>
    <property type="evidence" value="ECO:0007669"/>
    <property type="project" value="TreeGrafter"/>
</dbReference>
<dbReference type="GO" id="GO:0000398">
    <property type="term" value="P:mRNA splicing, via spliceosome"/>
    <property type="evidence" value="ECO:0007669"/>
    <property type="project" value="UniProtKB-UniRule"/>
</dbReference>
<evidence type="ECO:0000256" key="2">
    <source>
        <dbReference type="ARBA" id="ARBA00010382"/>
    </source>
</evidence>
<comment type="caution">
    <text evidence="15">The sequence shown here is derived from an EMBL/GenBank/DDBJ whole genome shotgun (WGS) entry which is preliminary data.</text>
</comment>
<evidence type="ECO:0000256" key="11">
    <source>
        <dbReference type="PROSITE-ProRule" id="PRU00047"/>
    </source>
</evidence>
<feature type="compositionally biased region" description="Polar residues" evidence="13">
    <location>
        <begin position="13"/>
        <end position="22"/>
    </location>
</feature>
<keyword evidence="4 12" id="KW-0507">mRNA processing</keyword>
<dbReference type="PANTHER" id="PTHR11208">
    <property type="entry name" value="RNA-BINDING PROTEIN RELATED"/>
    <property type="match status" value="1"/>
</dbReference>
<dbReference type="Pfam" id="PF00098">
    <property type="entry name" value="zf-CCHC"/>
    <property type="match status" value="1"/>
</dbReference>
<keyword evidence="16" id="KW-1185">Reference proteome</keyword>
<dbReference type="FunFam" id="3.30.1370.10:FF:000024">
    <property type="entry name" value="Branchpoint-bridging protein-like protein"/>
    <property type="match status" value="1"/>
</dbReference>
<keyword evidence="7 12" id="KW-0862">Zinc</keyword>
<evidence type="ECO:0000256" key="7">
    <source>
        <dbReference type="ARBA" id="ARBA00022833"/>
    </source>
</evidence>
<comment type="subcellular location">
    <subcellularLocation>
        <location evidence="1 12">Nucleus</location>
    </subcellularLocation>
</comment>
<feature type="compositionally biased region" description="Basic and acidic residues" evidence="13">
    <location>
        <begin position="351"/>
        <end position="369"/>
    </location>
</feature>
<gene>
    <name evidence="15" type="ORF">DAKH74_026060</name>
</gene>
<evidence type="ECO:0000256" key="8">
    <source>
        <dbReference type="ARBA" id="ARBA00022884"/>
    </source>
</evidence>
<feature type="compositionally biased region" description="Low complexity" evidence="13">
    <location>
        <begin position="393"/>
        <end position="402"/>
    </location>
</feature>
<feature type="domain" description="CCHC-type" evidence="14">
    <location>
        <begin position="251"/>
        <end position="266"/>
    </location>
</feature>
<evidence type="ECO:0000256" key="9">
    <source>
        <dbReference type="ARBA" id="ARBA00023187"/>
    </source>
</evidence>
<evidence type="ECO:0000256" key="6">
    <source>
        <dbReference type="ARBA" id="ARBA00022771"/>
    </source>
</evidence>
<dbReference type="Proteomes" id="UP001377567">
    <property type="component" value="Unassembled WGS sequence"/>
</dbReference>
<dbReference type="InterPro" id="IPR045071">
    <property type="entry name" value="BBP-like"/>
</dbReference>
<feature type="compositionally biased region" description="Polar residues" evidence="13">
    <location>
        <begin position="403"/>
        <end position="414"/>
    </location>
</feature>
<dbReference type="Gene3D" id="6.10.140.1790">
    <property type="match status" value="1"/>
</dbReference>
<keyword evidence="10 12" id="KW-0539">Nucleus</keyword>
<comment type="function">
    <text evidence="12">Necessary for the splicing of pre-mRNA. Has a role in the recognition of the branch site (5'-UACUAAC-3'), the pyrimidine tract and the 3'-splice site at the 3'-end of introns.</text>
</comment>
<dbReference type="SUPFAM" id="SSF54791">
    <property type="entry name" value="Eukaryotic type KH-domain (KH-domain type I)"/>
    <property type="match status" value="1"/>
</dbReference>
<dbReference type="Gene3D" id="3.30.1370.10">
    <property type="entry name" value="K Homology domain, type 1"/>
    <property type="match status" value="1"/>
</dbReference>
<dbReference type="InterPro" id="IPR032570">
    <property type="entry name" value="SF1-HH"/>
</dbReference>
<dbReference type="EMBL" id="BTGD01000006">
    <property type="protein sequence ID" value="GMM55990.1"/>
    <property type="molecule type" value="Genomic_DNA"/>
</dbReference>
<evidence type="ECO:0000313" key="15">
    <source>
        <dbReference type="EMBL" id="GMM55990.1"/>
    </source>
</evidence>
<feature type="domain" description="CCHC-type" evidence="14">
    <location>
        <begin position="276"/>
        <end position="290"/>
    </location>
</feature>
<dbReference type="PANTHER" id="PTHR11208:SF45">
    <property type="entry name" value="SPLICING FACTOR 1"/>
    <property type="match status" value="1"/>
</dbReference>
<evidence type="ECO:0000256" key="1">
    <source>
        <dbReference type="ARBA" id="ARBA00004123"/>
    </source>
</evidence>
<dbReference type="PROSITE" id="PS50158">
    <property type="entry name" value="ZF_CCHC"/>
    <property type="match status" value="2"/>
</dbReference>
<keyword evidence="8" id="KW-0694">RNA-binding</keyword>
<dbReference type="GO" id="GO:0045131">
    <property type="term" value="F:pre-mRNA branch point binding"/>
    <property type="evidence" value="ECO:0007669"/>
    <property type="project" value="UniProtKB-UniRule"/>
</dbReference>
<evidence type="ECO:0000256" key="3">
    <source>
        <dbReference type="ARBA" id="ARBA00017984"/>
    </source>
</evidence>
<keyword evidence="6 11" id="KW-0863">Zinc-finger</keyword>
<evidence type="ECO:0000256" key="12">
    <source>
        <dbReference type="RuleBase" id="RU367126"/>
    </source>
</evidence>
<feature type="compositionally biased region" description="Polar residues" evidence="13">
    <location>
        <begin position="467"/>
        <end position="479"/>
    </location>
</feature>
<protein>
    <recommendedName>
        <fullName evidence="3 12">Branchpoint-bridging protein</fullName>
    </recommendedName>
</protein>
<organism evidence="15 16">
    <name type="scientific">Maudiozyma humilis</name>
    <name type="common">Sour dough yeast</name>
    <name type="synonym">Kazachstania humilis</name>
    <dbReference type="NCBI Taxonomy" id="51915"/>
    <lineage>
        <taxon>Eukaryota</taxon>
        <taxon>Fungi</taxon>
        <taxon>Dikarya</taxon>
        <taxon>Ascomycota</taxon>
        <taxon>Saccharomycotina</taxon>
        <taxon>Saccharomycetes</taxon>
        <taxon>Saccharomycetales</taxon>
        <taxon>Saccharomycetaceae</taxon>
        <taxon>Maudiozyma</taxon>
    </lineage>
</organism>
<reference evidence="15 16" key="1">
    <citation type="journal article" date="2023" name="Elife">
        <title>Identification of key yeast species and microbe-microbe interactions impacting larval growth of Drosophila in the wild.</title>
        <authorList>
            <person name="Mure A."/>
            <person name="Sugiura Y."/>
            <person name="Maeda R."/>
            <person name="Honda K."/>
            <person name="Sakurai N."/>
            <person name="Takahashi Y."/>
            <person name="Watada M."/>
            <person name="Katoh T."/>
            <person name="Gotoh A."/>
            <person name="Gotoh Y."/>
            <person name="Taniguchi I."/>
            <person name="Nakamura K."/>
            <person name="Hayashi T."/>
            <person name="Katayama T."/>
            <person name="Uemura T."/>
            <person name="Hattori Y."/>
        </authorList>
    </citation>
    <scope>NUCLEOTIDE SEQUENCE [LARGE SCALE GENOMIC DNA]</scope>
    <source>
        <strain evidence="15 16">KH-74</strain>
    </source>
</reference>
<feature type="region of interest" description="Disordered" evidence="13">
    <location>
        <begin position="290"/>
        <end position="414"/>
    </location>
</feature>
<dbReference type="InterPro" id="IPR001878">
    <property type="entry name" value="Znf_CCHC"/>
</dbReference>
<dbReference type="GO" id="GO:0000243">
    <property type="term" value="C:commitment complex"/>
    <property type="evidence" value="ECO:0007669"/>
    <property type="project" value="UniProtKB-ARBA"/>
</dbReference>